<organism evidence="2 3">
    <name type="scientific">Azospirillum formosense</name>
    <dbReference type="NCBI Taxonomy" id="861533"/>
    <lineage>
        <taxon>Bacteria</taxon>
        <taxon>Pseudomonadati</taxon>
        <taxon>Pseudomonadota</taxon>
        <taxon>Alphaproteobacteria</taxon>
        <taxon>Rhodospirillales</taxon>
        <taxon>Azospirillaceae</taxon>
        <taxon>Azospirillum</taxon>
    </lineage>
</organism>
<accession>A0ABX2LD01</accession>
<gene>
    <name evidence="2" type="ORF">GBZ26_29335</name>
</gene>
<dbReference type="Proteomes" id="UP000639419">
    <property type="component" value="Unassembled WGS sequence"/>
</dbReference>
<protein>
    <recommendedName>
        <fullName evidence="4">Phage tail protein</fullName>
    </recommendedName>
</protein>
<evidence type="ECO:0000256" key="1">
    <source>
        <dbReference type="SAM" id="MobiDB-lite"/>
    </source>
</evidence>
<reference evidence="2 3" key="1">
    <citation type="submission" date="2019-10" db="EMBL/GenBank/DDBJ databases">
        <title>Genome sequence of Azospirillum formosense CC-Nfb-7.</title>
        <authorList>
            <person name="Ambrosini A."/>
            <person name="Sant'Anna F.H."/>
            <person name="Cassan F.D."/>
            <person name="Souza E.M."/>
            <person name="Passaglia L.M.P."/>
        </authorList>
    </citation>
    <scope>NUCLEOTIDE SEQUENCE [LARGE SCALE GENOMIC DNA]</scope>
    <source>
        <strain evidence="2 3">CC-NFb-7</strain>
    </source>
</reference>
<sequence length="431" mass="45297">MILARLTCWHSATAARRVVLFSQPPKGYRDRSDPAPWWALLLPSGGWTLSAGTEGGGTRVDVTQLVLDARPLPNSGAVRLAALLAGCKLPGWWVELFEVEEGRPFSEARALARLTVDGVDRERYRWTLRVRAQEADLDARAAGPGAYAGTGGLEGPASLEGKGRELLIGRHRHVAPTYLGRDPVNGCHLYSATGGRAMGGYTAVRSRGRRLGTEVTAPAVPTAGQWRQDKTRGLLWVGGEDLGDVTAAAAGVTAADGHVIELPGEVAAYLATTASGVLPAERVDGVAAAALDAAGHPLVIWLDAGDDTGVRVVLDEIGTATRSDWYIGPTGLLTFGPGGPPSGVSTTTLRAGKDFVGAAPVTTSEDIPPRRVKVRYAHNAAALSDSDMVEDIPDAERDDISTEWLEVVDEDPDGGAACPVDKTDTVETVHA</sequence>
<keyword evidence="3" id="KW-1185">Reference proteome</keyword>
<feature type="region of interest" description="Disordered" evidence="1">
    <location>
        <begin position="410"/>
        <end position="431"/>
    </location>
</feature>
<evidence type="ECO:0000313" key="2">
    <source>
        <dbReference type="EMBL" id="NUB23220.1"/>
    </source>
</evidence>
<comment type="caution">
    <text evidence="2">The sequence shown here is derived from an EMBL/GenBank/DDBJ whole genome shotgun (WGS) entry which is preliminary data.</text>
</comment>
<evidence type="ECO:0000313" key="3">
    <source>
        <dbReference type="Proteomes" id="UP000639419"/>
    </source>
</evidence>
<feature type="non-terminal residue" evidence="2">
    <location>
        <position position="431"/>
    </location>
</feature>
<dbReference type="EMBL" id="WHOR01000489">
    <property type="protein sequence ID" value="NUB23220.1"/>
    <property type="molecule type" value="Genomic_DNA"/>
</dbReference>
<evidence type="ECO:0008006" key="4">
    <source>
        <dbReference type="Google" id="ProtNLM"/>
    </source>
</evidence>
<proteinExistence type="predicted"/>
<name>A0ABX2LD01_9PROT</name>
<dbReference type="RefSeq" id="WP_174441791.1">
    <property type="nucleotide sequence ID" value="NZ_WHOR01000489.1"/>
</dbReference>
<feature type="compositionally biased region" description="Basic and acidic residues" evidence="1">
    <location>
        <begin position="421"/>
        <end position="431"/>
    </location>
</feature>